<evidence type="ECO:0000313" key="2">
    <source>
        <dbReference type="Proteomes" id="UP000001052"/>
    </source>
</evidence>
<reference evidence="2" key="1">
    <citation type="submission" date="2009-09" db="EMBL/GenBank/DDBJ databases">
        <title>The complete chromosome of Desulfohalobium retbaense DSM 5692.</title>
        <authorList>
            <consortium name="US DOE Joint Genome Institute (JGI-PGF)"/>
            <person name="Lucas S."/>
            <person name="Copeland A."/>
            <person name="Lapidus A."/>
            <person name="Glavina del Rio T."/>
            <person name="Dalin E."/>
            <person name="Tice H."/>
            <person name="Bruce D."/>
            <person name="Goodwin L."/>
            <person name="Pitluck S."/>
            <person name="Kyrpides N."/>
            <person name="Mavromatis K."/>
            <person name="Ivanova N."/>
            <person name="Mikhailova N."/>
            <person name="Munk A.C."/>
            <person name="Brettin T."/>
            <person name="Detter J.C."/>
            <person name="Han C."/>
            <person name="Tapia R."/>
            <person name="Larimer F."/>
            <person name="Land M."/>
            <person name="Hauser L."/>
            <person name="Markowitz V."/>
            <person name="Cheng J.-F."/>
            <person name="Hugenholtz P."/>
            <person name="Woyke T."/>
            <person name="Wu D."/>
            <person name="Spring S."/>
            <person name="Klenk H.-P."/>
            <person name="Eisen J.A."/>
        </authorList>
    </citation>
    <scope>NUCLEOTIDE SEQUENCE [LARGE SCALE GENOMIC DNA]</scope>
    <source>
        <strain evidence="2">DSM 5692</strain>
    </source>
</reference>
<dbReference type="eggNOG" id="COG1387">
    <property type="taxonomic scope" value="Bacteria"/>
</dbReference>
<dbReference type="InterPro" id="IPR016195">
    <property type="entry name" value="Pol/histidinol_Pase-like"/>
</dbReference>
<reference evidence="1 2" key="2">
    <citation type="journal article" date="2010" name="Stand. Genomic Sci.">
        <title>Complete genome sequence of Desulfohalobium retbaense type strain (HR(100)).</title>
        <authorList>
            <person name="Spring S."/>
            <person name="Nolan M."/>
            <person name="Lapidus A."/>
            <person name="Glavina Del Rio T."/>
            <person name="Copeland A."/>
            <person name="Tice H."/>
            <person name="Cheng J.F."/>
            <person name="Lucas S."/>
            <person name="Land M."/>
            <person name="Chen F."/>
            <person name="Bruce D."/>
            <person name="Goodwin L."/>
            <person name="Pitluck S."/>
            <person name="Ivanova N."/>
            <person name="Mavromatis K."/>
            <person name="Mikhailova N."/>
            <person name="Pati A."/>
            <person name="Chen A."/>
            <person name="Palaniappan K."/>
            <person name="Hauser L."/>
            <person name="Chang Y.J."/>
            <person name="Jeffries C.D."/>
            <person name="Munk C."/>
            <person name="Kiss H."/>
            <person name="Chain P."/>
            <person name="Han C."/>
            <person name="Brettin T."/>
            <person name="Detter J.C."/>
            <person name="Schuler E."/>
            <person name="Goker M."/>
            <person name="Rohde M."/>
            <person name="Bristow J."/>
            <person name="Eisen J.A."/>
            <person name="Markowitz V."/>
            <person name="Hugenholtz P."/>
            <person name="Kyrpides N.C."/>
            <person name="Klenk H.P."/>
        </authorList>
    </citation>
    <scope>NUCLEOTIDE SEQUENCE [LARGE SCALE GENOMIC DNA]</scope>
    <source>
        <strain evidence="1 2">DSM 5692</strain>
    </source>
</reference>
<keyword evidence="2" id="KW-1185">Reference proteome</keyword>
<dbReference type="GO" id="GO:0003824">
    <property type="term" value="F:catalytic activity"/>
    <property type="evidence" value="ECO:0007669"/>
    <property type="project" value="InterPro"/>
</dbReference>
<dbReference type="EMBL" id="CP001734">
    <property type="protein sequence ID" value="ACV67436.1"/>
    <property type="molecule type" value="Genomic_DNA"/>
</dbReference>
<accession>C8WZG1</accession>
<proteinExistence type="predicted"/>
<dbReference type="STRING" id="485915.Dret_0134"/>
<gene>
    <name evidence="1" type="ordered locus">Dret_0134</name>
</gene>
<dbReference type="Proteomes" id="UP000001052">
    <property type="component" value="Chromosome"/>
</dbReference>
<organism evidence="1 2">
    <name type="scientific">Desulfohalobium retbaense (strain ATCC 49708 / DSM 5692 / JCM 16813 / HR100)</name>
    <dbReference type="NCBI Taxonomy" id="485915"/>
    <lineage>
        <taxon>Bacteria</taxon>
        <taxon>Pseudomonadati</taxon>
        <taxon>Thermodesulfobacteriota</taxon>
        <taxon>Desulfovibrionia</taxon>
        <taxon>Desulfovibrionales</taxon>
        <taxon>Desulfohalobiaceae</taxon>
        <taxon>Desulfohalobium</taxon>
    </lineage>
</organism>
<dbReference type="HOGENOM" id="CLU_1198233_0_0_7"/>
<dbReference type="KEGG" id="drt:Dret_0134"/>
<dbReference type="SUPFAM" id="SSF89550">
    <property type="entry name" value="PHP domain-like"/>
    <property type="match status" value="1"/>
</dbReference>
<dbReference type="AlphaFoldDB" id="C8WZG1"/>
<evidence type="ECO:0000313" key="1">
    <source>
        <dbReference type="EMBL" id="ACV67436.1"/>
    </source>
</evidence>
<dbReference type="Gene3D" id="3.20.20.140">
    <property type="entry name" value="Metal-dependent hydrolases"/>
    <property type="match status" value="1"/>
</dbReference>
<dbReference type="CDD" id="cd07432">
    <property type="entry name" value="PHP_HisPPase"/>
    <property type="match status" value="1"/>
</dbReference>
<protein>
    <submittedName>
        <fullName evidence="1">PHP domain protein</fullName>
    </submittedName>
</protein>
<sequence>MLQGMSLSSWHIDCHVHSSCYSPCSRLRPEQACRLASERGLGAIVFTEHQIQWPQADLQILRSRSPGLAIYSGLELSLAEGFDIVCLLPEIDLQLPYGLSLDALEHALAPFGDEVFCFVAHPFRFLDRWDPDLDRMAPLLHGVEMNSVNILRGQACWEGDRLLPCRHELYRQLADTGLVQMFNSDAHLAEAIGTVSTRISLAHQDIPADTGELAALFRQHPRTYEHQNTNSLWPLVAGTAGI</sequence>
<name>C8WZG1_DESRD</name>